<name>A0A8J2JPX0_9HEXA</name>
<comment type="caution">
    <text evidence="1">The sequence shown here is derived from an EMBL/GenBank/DDBJ whole genome shotgun (WGS) entry which is preliminary data.</text>
</comment>
<dbReference type="Proteomes" id="UP000708208">
    <property type="component" value="Unassembled WGS sequence"/>
</dbReference>
<protein>
    <submittedName>
        <fullName evidence="1">Uncharacterized protein</fullName>
    </submittedName>
</protein>
<keyword evidence="2" id="KW-1185">Reference proteome</keyword>
<dbReference type="AlphaFoldDB" id="A0A8J2JPX0"/>
<organism evidence="1 2">
    <name type="scientific">Allacma fusca</name>
    <dbReference type="NCBI Taxonomy" id="39272"/>
    <lineage>
        <taxon>Eukaryota</taxon>
        <taxon>Metazoa</taxon>
        <taxon>Ecdysozoa</taxon>
        <taxon>Arthropoda</taxon>
        <taxon>Hexapoda</taxon>
        <taxon>Collembola</taxon>
        <taxon>Symphypleona</taxon>
        <taxon>Sminthuridae</taxon>
        <taxon>Allacma</taxon>
    </lineage>
</organism>
<sequence length="204" mass="23860">MNKQVEQYSAFLNLLISSSNKLKRVLILEASDSQIQVIIECILNLPSLANTAMSKLWKVLPLQQWEHFMQVRKDEPSVNNHDEDLLELLPEVMRGKATQILRLLRNSKYFKNKSTGEVVYKEKVVNFSHVMDLIQLSLSPFKRKNYDIPAINEYLQTLREVNAQTYIFPSHFVNVLDGYDKSSLEPFTASFKWVKFNDKYKIEK</sequence>
<dbReference type="EMBL" id="CAJVCH010015724">
    <property type="protein sequence ID" value="CAG7680033.1"/>
    <property type="molecule type" value="Genomic_DNA"/>
</dbReference>
<gene>
    <name evidence="1" type="ORF">AFUS01_LOCUS2721</name>
</gene>
<reference evidence="1" key="1">
    <citation type="submission" date="2021-06" db="EMBL/GenBank/DDBJ databases">
        <authorList>
            <person name="Hodson N. C."/>
            <person name="Mongue J. A."/>
            <person name="Jaron S. K."/>
        </authorList>
    </citation>
    <scope>NUCLEOTIDE SEQUENCE</scope>
</reference>
<evidence type="ECO:0000313" key="2">
    <source>
        <dbReference type="Proteomes" id="UP000708208"/>
    </source>
</evidence>
<proteinExistence type="predicted"/>
<evidence type="ECO:0000313" key="1">
    <source>
        <dbReference type="EMBL" id="CAG7680033.1"/>
    </source>
</evidence>
<accession>A0A8J2JPX0</accession>